<protein>
    <submittedName>
        <fullName evidence="3">Lipoprotein LpqB</fullName>
    </submittedName>
</protein>
<dbReference type="PROSITE" id="PS51257">
    <property type="entry name" value="PROKAR_LIPOPROTEIN"/>
    <property type="match status" value="1"/>
</dbReference>
<organism evidence="3 4">
    <name type="scientific">Paenibacillus terrae</name>
    <dbReference type="NCBI Taxonomy" id="159743"/>
    <lineage>
        <taxon>Bacteria</taxon>
        <taxon>Bacillati</taxon>
        <taxon>Bacillota</taxon>
        <taxon>Bacilli</taxon>
        <taxon>Bacillales</taxon>
        <taxon>Paenibacillaceae</taxon>
        <taxon>Paenibacillus</taxon>
    </lineage>
</organism>
<dbReference type="RefSeq" id="WP_044648297.1">
    <property type="nucleotide sequence ID" value="NZ_JTHP01000059.1"/>
</dbReference>
<dbReference type="AlphaFoldDB" id="A0A0D7WWL0"/>
<reference evidence="3 4" key="1">
    <citation type="submission" date="2014-11" db="EMBL/GenBank/DDBJ databases">
        <title>Draft Genome Sequences of Paenibacillus polymyxa NRRL B-30509 and Paenibacillus terrae NRRL B-30644, Strains from a Poultry Environment that Produce Tridecaptin A and Paenicidins.</title>
        <authorList>
            <person name="van Belkum M.J."/>
            <person name="Lohans C.T."/>
            <person name="Vederas J.C."/>
        </authorList>
    </citation>
    <scope>NUCLEOTIDE SEQUENCE [LARGE SCALE GENOMIC DNA]</scope>
    <source>
        <strain evidence="3 4">NRRL B-30644</strain>
    </source>
</reference>
<evidence type="ECO:0000313" key="4">
    <source>
        <dbReference type="Proteomes" id="UP000032534"/>
    </source>
</evidence>
<dbReference type="OrthoDB" id="1715058at2"/>
<proteinExistence type="predicted"/>
<feature type="domain" description="GerMN" evidence="2">
    <location>
        <begin position="242"/>
        <end position="332"/>
    </location>
</feature>
<keyword evidence="3" id="KW-0449">Lipoprotein</keyword>
<dbReference type="SMART" id="SM00909">
    <property type="entry name" value="Germane"/>
    <property type="match status" value="2"/>
</dbReference>
<dbReference type="InterPro" id="IPR019606">
    <property type="entry name" value="GerMN"/>
</dbReference>
<evidence type="ECO:0000259" key="2">
    <source>
        <dbReference type="SMART" id="SM00909"/>
    </source>
</evidence>
<dbReference type="EMBL" id="JTHP01000059">
    <property type="protein sequence ID" value="KJD43354.1"/>
    <property type="molecule type" value="Genomic_DNA"/>
</dbReference>
<evidence type="ECO:0000313" key="3">
    <source>
        <dbReference type="EMBL" id="KJD43354.1"/>
    </source>
</evidence>
<name>A0A0D7WWL0_9BACL</name>
<dbReference type="PATRIC" id="fig|159743.3.peg.5091"/>
<sequence>MNIKHPLRVTSVVGLLSLPLLLSGCSLFGNESASIDPPPSTTEQSMIKAVTGKAPISTGQLRAVFLQDHNGLLAPVSLPIATGDVQADAKSALETLVEGGPYAGLLPEGFKGVLPQGTEVKSVTVDKKNKLAVVEFNKSFGSYKAQEERKLMESLTWTLTDRPDIQSVQIWVDGKKLNEMPVGGTPLDHPLTRAVGINLEVGHGVTPLDSSPVTVYFSSSSPAGVQYYVPVTRLVSPEKDRVQSALHQLIQGPQTQDGLQEVMTGETALKSVERSKDNVITVSLSDDMFAKGEAVPAEFLESVVLTAADNSEDTVKTKIRIELNGEKSVIGQNNQNYGEPVAKPQHINEIPL</sequence>
<dbReference type="Pfam" id="PF10646">
    <property type="entry name" value="Germane"/>
    <property type="match status" value="2"/>
</dbReference>
<feature type="domain" description="GerMN" evidence="2">
    <location>
        <begin position="89"/>
        <end position="181"/>
    </location>
</feature>
<evidence type="ECO:0000256" key="1">
    <source>
        <dbReference type="SAM" id="MobiDB-lite"/>
    </source>
</evidence>
<comment type="caution">
    <text evidence="3">The sequence shown here is derived from an EMBL/GenBank/DDBJ whole genome shotgun (WGS) entry which is preliminary data.</text>
</comment>
<keyword evidence="4" id="KW-1185">Reference proteome</keyword>
<dbReference type="Proteomes" id="UP000032534">
    <property type="component" value="Unassembled WGS sequence"/>
</dbReference>
<gene>
    <name evidence="3" type="ORF">QD47_22890</name>
</gene>
<accession>A0A0D7WWL0</accession>
<feature type="region of interest" description="Disordered" evidence="1">
    <location>
        <begin position="332"/>
        <end position="352"/>
    </location>
</feature>